<dbReference type="Proteomes" id="UP001206788">
    <property type="component" value="Unassembled WGS sequence"/>
</dbReference>
<keyword evidence="1" id="KW-1133">Transmembrane helix</keyword>
<sequence>MISFFRKIRQKLLQQNRFTRYLAYALGEIFLVVIGILIALQVNTWNENRKLKKQKAILLENLRQDYQQNLNRLDLILDFLENREAYARQLLHLINTLPKEVDSIQTVFALERAGFVHYFNPTLPTYDEMKSSGTLSMITNKELKRLLSSYDTFLEYSFRLEDKNSTVIQSYADRILRYMDPDFGTVNITDNESKDYAGVRFDLEAMSNDPEIQYLLNTIINKSITEAGYKERIFRPRLNYILELIDEEINKLE</sequence>
<dbReference type="InterPro" id="IPR045749">
    <property type="entry name" value="DUF6090"/>
</dbReference>
<dbReference type="EMBL" id="JANWGH010000003">
    <property type="protein sequence ID" value="MCS5491325.1"/>
    <property type="molecule type" value="Genomic_DNA"/>
</dbReference>
<comment type="caution">
    <text evidence="2">The sequence shown here is derived from an EMBL/GenBank/DDBJ whole genome shotgun (WGS) entry which is preliminary data.</text>
</comment>
<keyword evidence="1" id="KW-0472">Membrane</keyword>
<evidence type="ECO:0000313" key="3">
    <source>
        <dbReference type="Proteomes" id="UP001206788"/>
    </source>
</evidence>
<feature type="transmembrane region" description="Helical" evidence="1">
    <location>
        <begin position="21"/>
        <end position="42"/>
    </location>
</feature>
<evidence type="ECO:0000256" key="1">
    <source>
        <dbReference type="SAM" id="Phobius"/>
    </source>
</evidence>
<reference evidence="2 3" key="1">
    <citation type="submission" date="2022-08" db="EMBL/GenBank/DDBJ databases">
        <title>Algoriphagus sp. CAU 1643 isolated from mud.</title>
        <authorList>
            <person name="Kim W."/>
        </authorList>
    </citation>
    <scope>NUCLEOTIDE SEQUENCE [LARGE SCALE GENOMIC DNA]</scope>
    <source>
        <strain evidence="2 3">CAU 1643</strain>
    </source>
</reference>
<organism evidence="2 3">
    <name type="scientific">Algoriphagus limi</name>
    <dbReference type="NCBI Taxonomy" id="2975273"/>
    <lineage>
        <taxon>Bacteria</taxon>
        <taxon>Pseudomonadati</taxon>
        <taxon>Bacteroidota</taxon>
        <taxon>Cytophagia</taxon>
        <taxon>Cytophagales</taxon>
        <taxon>Cyclobacteriaceae</taxon>
        <taxon>Algoriphagus</taxon>
    </lineage>
</organism>
<proteinExistence type="predicted"/>
<evidence type="ECO:0000313" key="2">
    <source>
        <dbReference type="EMBL" id="MCS5491325.1"/>
    </source>
</evidence>
<accession>A0ABT2G7S8</accession>
<dbReference type="Pfam" id="PF19578">
    <property type="entry name" value="DUF6090"/>
    <property type="match status" value="1"/>
</dbReference>
<protein>
    <submittedName>
        <fullName evidence="2">DUF6090 family protein</fullName>
    </submittedName>
</protein>
<keyword evidence="3" id="KW-1185">Reference proteome</keyword>
<gene>
    <name evidence="2" type="ORF">NY014_12840</name>
</gene>
<dbReference type="RefSeq" id="WP_259414990.1">
    <property type="nucleotide sequence ID" value="NZ_JANWGH010000003.1"/>
</dbReference>
<keyword evidence="1" id="KW-0812">Transmembrane</keyword>
<name>A0ABT2G7S8_9BACT</name>